<proteinExistence type="predicted"/>
<protein>
    <recommendedName>
        <fullName evidence="3">Phage portal protein</fullName>
    </recommendedName>
</protein>
<dbReference type="Pfam" id="PF04860">
    <property type="entry name" value="Phage_portal"/>
    <property type="match status" value="1"/>
</dbReference>
<evidence type="ECO:0000313" key="1">
    <source>
        <dbReference type="EMBL" id="CAJ0592406.1"/>
    </source>
</evidence>
<dbReference type="EMBL" id="CATQJL010000109">
    <property type="protein sequence ID" value="CAJ0592406.1"/>
    <property type="molecule type" value="Genomic_DNA"/>
</dbReference>
<evidence type="ECO:0000313" key="2">
    <source>
        <dbReference type="Proteomes" id="UP001176961"/>
    </source>
</evidence>
<dbReference type="Pfam" id="PF20459">
    <property type="entry name" value="DUF6712"/>
    <property type="match status" value="1"/>
</dbReference>
<dbReference type="AlphaFoldDB" id="A0AA36GH78"/>
<dbReference type="InterPro" id="IPR006944">
    <property type="entry name" value="Phage/GTA_portal"/>
</dbReference>
<dbReference type="Proteomes" id="UP001176961">
    <property type="component" value="Unassembled WGS sequence"/>
</dbReference>
<accession>A0AA36GH78</accession>
<keyword evidence="2" id="KW-1185">Reference proteome</keyword>
<name>A0AA36GH78_CYLNA</name>
<reference evidence="1" key="1">
    <citation type="submission" date="2023-07" db="EMBL/GenBank/DDBJ databases">
        <authorList>
            <consortium name="CYATHOMIX"/>
        </authorList>
    </citation>
    <scope>NUCLEOTIDE SEQUENCE</scope>
    <source>
        <strain evidence="1">N/A</strain>
    </source>
</reference>
<gene>
    <name evidence="1" type="ORF">CYNAS_LOCUS4389</name>
</gene>
<comment type="caution">
    <text evidence="1">The sequence shown here is derived from an EMBL/GenBank/DDBJ whole genome shotgun (WGS) entry which is preliminary data.</text>
</comment>
<evidence type="ECO:0008006" key="3">
    <source>
        <dbReference type="Google" id="ProtNLM"/>
    </source>
</evidence>
<organism evidence="1 2">
    <name type="scientific">Cylicocyclus nassatus</name>
    <name type="common">Nematode worm</name>
    <dbReference type="NCBI Taxonomy" id="53992"/>
    <lineage>
        <taxon>Eukaryota</taxon>
        <taxon>Metazoa</taxon>
        <taxon>Ecdysozoa</taxon>
        <taxon>Nematoda</taxon>
        <taxon>Chromadorea</taxon>
        <taxon>Rhabditida</taxon>
        <taxon>Rhabditina</taxon>
        <taxon>Rhabditomorpha</taxon>
        <taxon>Strongyloidea</taxon>
        <taxon>Strongylidae</taxon>
        <taxon>Cylicocyclus</taxon>
    </lineage>
</organism>
<sequence>MENNVKLSFAARDPFLLDTIINPTEKELKGEEYIQYGDANMYPNYIYDLYLYTPTLQSAINSLTDYVCGENIQSKWEYANDTDTFDDFFKYIALDFALYGACAINVVRNKLGSVCALYRLDVRNVRSDKKNENFYYSEEWNKKWSRVKATKYPKYEVDSVIPSSILYIKNGNLQTYGLPIWCAATRAVEMEKRINDYNLNNIINGFSSSYIVNLNGGVPDDELKEEIEKNFNEKFCGSENSGRLVIAYNNDKDHSATIEAIPEDNVHNKFIDTVKWAREQILFAFRAPAQILGIAPDDRGFNDADYGEAFALFSKTVVLPIQKKLVNILNKNFELNIKIEPFNIKLNDSATTNNEYDLIDDERFVSYKSLLDRCQLYLSYNTLTKLIVVSNFHIDNFGVSQSKDDNLENVNLSDTFKLEAYYQNKVDEFTKRIQEYLLANHKEYKELCKAELDEIHSNLYSAASTSIWLGGARGKYYPWHFHCHHSHSGEHKGIVIDTKYILQDVNYPKTVQWNATSATINYTGITVSIYDDGFIEETEVENGSIKIEFPVNISDNPIEIEGIEFWKDQEIPYSIKQLANIYVIDTTYEVVNTNYPKEIDAETTSFTVCFTGKTINHYSDGSQDSELTTYCEDVEVEENISRKDKDITGKIVKDNFEITYKVVQKGIQKQPEIIDTEYEVIDTDYPSEIPYDATSITVCYTGQTTYTWDDGSKTYEKVTNCIEVPVEPNDSEDDKEIKEDVEDGGYEIPIDVIQDGKPVNCETTYQSNYPNRLTEDKKDEIDAQSLGIQLLHYLVQELEETTQLIVVNNYTFNTFQEKFQSLTAGAYVNVTFGVPDDCSEL</sequence>
<dbReference type="InterPro" id="IPR046558">
    <property type="entry name" value="DUF6712"/>
</dbReference>